<dbReference type="Proteomes" id="UP000231056">
    <property type="component" value="Unassembled WGS sequence"/>
</dbReference>
<evidence type="ECO:0000259" key="3">
    <source>
        <dbReference type="Pfam" id="PF08501"/>
    </source>
</evidence>
<evidence type="ECO:0000313" key="5">
    <source>
        <dbReference type="Proteomes" id="UP000231056"/>
    </source>
</evidence>
<dbReference type="GO" id="GO:0009423">
    <property type="term" value="P:chorismate biosynthetic process"/>
    <property type="evidence" value="ECO:0007669"/>
    <property type="project" value="TreeGrafter"/>
</dbReference>
<dbReference type="InterPro" id="IPR022893">
    <property type="entry name" value="Shikimate_DH_fam"/>
</dbReference>
<dbReference type="GO" id="GO:0019632">
    <property type="term" value="P:shikimate metabolic process"/>
    <property type="evidence" value="ECO:0007669"/>
    <property type="project" value="TreeGrafter"/>
</dbReference>
<keyword evidence="2" id="KW-0057">Aromatic amino acid biosynthesis</keyword>
<dbReference type="InterPro" id="IPR046346">
    <property type="entry name" value="Aminoacid_DH-like_N_sf"/>
</dbReference>
<dbReference type="EMBL" id="PCVM01000057">
    <property type="protein sequence ID" value="PIQ73472.1"/>
    <property type="molecule type" value="Genomic_DNA"/>
</dbReference>
<evidence type="ECO:0000256" key="1">
    <source>
        <dbReference type="ARBA" id="ARBA00004871"/>
    </source>
</evidence>
<dbReference type="GO" id="GO:0004764">
    <property type="term" value="F:shikimate 3-dehydrogenase (NADP+) activity"/>
    <property type="evidence" value="ECO:0007669"/>
    <property type="project" value="InterPro"/>
</dbReference>
<dbReference type="Pfam" id="PF08501">
    <property type="entry name" value="Shikimate_dh_N"/>
    <property type="match status" value="1"/>
</dbReference>
<dbReference type="Gene3D" id="3.40.50.10860">
    <property type="entry name" value="Leucine Dehydrogenase, chain A, domain 1"/>
    <property type="match status" value="1"/>
</dbReference>
<dbReference type="AlphaFoldDB" id="A0A2M6IUD2"/>
<feature type="non-terminal residue" evidence="4">
    <location>
        <position position="93"/>
    </location>
</feature>
<dbReference type="PANTHER" id="PTHR21089:SF1">
    <property type="entry name" value="BIFUNCTIONAL 3-DEHYDROQUINATE DEHYDRATASE_SHIKIMATE DEHYDROGENASE, CHLOROPLASTIC"/>
    <property type="match status" value="1"/>
</dbReference>
<dbReference type="GO" id="GO:0009073">
    <property type="term" value="P:aromatic amino acid family biosynthetic process"/>
    <property type="evidence" value="ECO:0007669"/>
    <property type="project" value="UniProtKB-KW"/>
</dbReference>
<dbReference type="PANTHER" id="PTHR21089">
    <property type="entry name" value="SHIKIMATE DEHYDROGENASE"/>
    <property type="match status" value="1"/>
</dbReference>
<gene>
    <name evidence="4" type="ORF">COV58_02380</name>
</gene>
<organism evidence="4 5">
    <name type="scientific">Candidatus Roizmanbacteria bacterium CG11_big_fil_rev_8_21_14_0_20_36_8</name>
    <dbReference type="NCBI Taxonomy" id="1974856"/>
    <lineage>
        <taxon>Bacteria</taxon>
        <taxon>Candidatus Roizmaniibacteriota</taxon>
    </lineage>
</organism>
<dbReference type="SUPFAM" id="SSF53223">
    <property type="entry name" value="Aminoacid dehydrogenase-like, N-terminal domain"/>
    <property type="match status" value="1"/>
</dbReference>
<name>A0A2M6IUD2_9BACT</name>
<proteinExistence type="predicted"/>
<evidence type="ECO:0000313" key="4">
    <source>
        <dbReference type="EMBL" id="PIQ73472.1"/>
    </source>
</evidence>
<accession>A0A2M6IUD2</accession>
<keyword evidence="2" id="KW-0028">Amino-acid biosynthesis</keyword>
<dbReference type="InterPro" id="IPR013708">
    <property type="entry name" value="Shikimate_DH-bd_N"/>
</dbReference>
<evidence type="ECO:0000256" key="2">
    <source>
        <dbReference type="ARBA" id="ARBA00023141"/>
    </source>
</evidence>
<protein>
    <submittedName>
        <fullName evidence="4">Shikimate dehydrogenase</fullName>
    </submittedName>
</protein>
<sequence length="93" mass="10221">MKINAKTKLCIIIGDPVDHSLSPAMHNAGYEALGINDKFVYIAANVKVENVKDVIKAMRVMGFRGLTCTIPHKIEVIKYLDKIDPIAEKIGAV</sequence>
<reference evidence="4 5" key="1">
    <citation type="submission" date="2017-09" db="EMBL/GenBank/DDBJ databases">
        <title>Depth-based differentiation of microbial function through sediment-hosted aquifers and enrichment of novel symbionts in the deep terrestrial subsurface.</title>
        <authorList>
            <person name="Probst A.J."/>
            <person name="Ladd B."/>
            <person name="Jarett J.K."/>
            <person name="Geller-Mcgrath D.E."/>
            <person name="Sieber C.M."/>
            <person name="Emerson J.B."/>
            <person name="Anantharaman K."/>
            <person name="Thomas B.C."/>
            <person name="Malmstrom R."/>
            <person name="Stieglmeier M."/>
            <person name="Klingl A."/>
            <person name="Woyke T."/>
            <person name="Ryan C.M."/>
            <person name="Banfield J.F."/>
        </authorList>
    </citation>
    <scope>NUCLEOTIDE SEQUENCE [LARGE SCALE GENOMIC DNA]</scope>
    <source>
        <strain evidence="4">CG11_big_fil_rev_8_21_14_0_20_36_8</strain>
    </source>
</reference>
<feature type="domain" description="Shikimate dehydrogenase substrate binding N-terminal" evidence="3">
    <location>
        <begin position="12"/>
        <end position="93"/>
    </location>
</feature>
<comment type="pathway">
    <text evidence="1">Metabolic intermediate biosynthesis; chorismate biosynthesis; chorismate from D-erythrose 4-phosphate and phosphoenolpyruvate: step 4/7.</text>
</comment>
<comment type="caution">
    <text evidence="4">The sequence shown here is derived from an EMBL/GenBank/DDBJ whole genome shotgun (WGS) entry which is preliminary data.</text>
</comment>